<keyword evidence="2" id="KW-1133">Transmembrane helix</keyword>
<dbReference type="EMBL" id="CP056041">
    <property type="protein sequence ID" value="QKZ19094.1"/>
    <property type="molecule type" value="Genomic_DNA"/>
</dbReference>
<feature type="region of interest" description="Disordered" evidence="1">
    <location>
        <begin position="1"/>
        <end position="21"/>
    </location>
</feature>
<keyword evidence="2" id="KW-0812">Transmembrane</keyword>
<feature type="transmembrane region" description="Helical" evidence="2">
    <location>
        <begin position="34"/>
        <end position="53"/>
    </location>
</feature>
<name>A0A7H8T6Y4_STRCX</name>
<gene>
    <name evidence="3" type="ORF">HUT05_17980</name>
</gene>
<reference evidence="3 4" key="1">
    <citation type="submission" date="2020-06" db="EMBL/GenBank/DDBJ databases">
        <title>Genome mining for natural products.</title>
        <authorList>
            <person name="Zhang B."/>
            <person name="Shi J."/>
            <person name="Ge H."/>
        </authorList>
    </citation>
    <scope>NUCLEOTIDE SEQUENCE [LARGE SCALE GENOMIC DNA]</scope>
    <source>
        <strain evidence="3 4">NA02069</strain>
    </source>
</reference>
<keyword evidence="2" id="KW-0472">Membrane</keyword>
<evidence type="ECO:0000313" key="4">
    <source>
        <dbReference type="Proteomes" id="UP000509418"/>
    </source>
</evidence>
<evidence type="ECO:0000256" key="2">
    <source>
        <dbReference type="SAM" id="Phobius"/>
    </source>
</evidence>
<evidence type="ECO:0000256" key="1">
    <source>
        <dbReference type="SAM" id="MobiDB-lite"/>
    </source>
</evidence>
<protein>
    <submittedName>
        <fullName evidence="3">Uncharacterized protein</fullName>
    </submittedName>
</protein>
<sequence>MPGSQIPQGKTEFTVSQNNTQQPGGQPLLGLRSAIVLVFGVLTGIGAGLLTYLAQRSAPAALLAAGAGFGAGVLFFHTIIS</sequence>
<evidence type="ECO:0000313" key="3">
    <source>
        <dbReference type="EMBL" id="QKZ19094.1"/>
    </source>
</evidence>
<feature type="transmembrane region" description="Helical" evidence="2">
    <location>
        <begin position="60"/>
        <end position="80"/>
    </location>
</feature>
<dbReference type="Proteomes" id="UP000509418">
    <property type="component" value="Chromosome"/>
</dbReference>
<dbReference type="AlphaFoldDB" id="A0A7H8T6Y4"/>
<proteinExistence type="predicted"/>
<accession>A0A7H8T6Y4</accession>
<organism evidence="3 4">
    <name type="scientific">Streptomyces chartreusis</name>
    <dbReference type="NCBI Taxonomy" id="1969"/>
    <lineage>
        <taxon>Bacteria</taxon>
        <taxon>Bacillati</taxon>
        <taxon>Actinomycetota</taxon>
        <taxon>Actinomycetes</taxon>
        <taxon>Kitasatosporales</taxon>
        <taxon>Streptomycetaceae</taxon>
        <taxon>Streptomyces</taxon>
    </lineage>
</organism>
<keyword evidence="4" id="KW-1185">Reference proteome</keyword>